<evidence type="ECO:0008006" key="4">
    <source>
        <dbReference type="Google" id="ProtNLM"/>
    </source>
</evidence>
<dbReference type="Proteomes" id="UP000264071">
    <property type="component" value="Unassembled WGS sequence"/>
</dbReference>
<feature type="chain" id="PRO_5017602944" description="Helix-hairpin-helix domain-containing protein" evidence="1">
    <location>
        <begin position="27"/>
        <end position="118"/>
    </location>
</feature>
<reference evidence="2 3" key="1">
    <citation type="journal article" date="2018" name="Nat. Biotechnol.">
        <title>A standardized bacterial taxonomy based on genome phylogeny substantially revises the tree of life.</title>
        <authorList>
            <person name="Parks D.H."/>
            <person name="Chuvochina M."/>
            <person name="Waite D.W."/>
            <person name="Rinke C."/>
            <person name="Skarshewski A."/>
            <person name="Chaumeil P.A."/>
            <person name="Hugenholtz P."/>
        </authorList>
    </citation>
    <scope>NUCLEOTIDE SEQUENCE [LARGE SCALE GENOMIC DNA]</scope>
    <source>
        <strain evidence="2">UBA8844</strain>
    </source>
</reference>
<feature type="signal peptide" evidence="1">
    <location>
        <begin position="1"/>
        <end position="26"/>
    </location>
</feature>
<name>A0A3D4V8P3_9BACT</name>
<dbReference type="Pfam" id="PF12836">
    <property type="entry name" value="HHH_3"/>
    <property type="match status" value="1"/>
</dbReference>
<evidence type="ECO:0000256" key="1">
    <source>
        <dbReference type="SAM" id="SignalP"/>
    </source>
</evidence>
<organism evidence="2 3">
    <name type="scientific">Gemmatimonas aurantiaca</name>
    <dbReference type="NCBI Taxonomy" id="173480"/>
    <lineage>
        <taxon>Bacteria</taxon>
        <taxon>Pseudomonadati</taxon>
        <taxon>Gemmatimonadota</taxon>
        <taxon>Gemmatimonadia</taxon>
        <taxon>Gemmatimonadales</taxon>
        <taxon>Gemmatimonadaceae</taxon>
        <taxon>Gemmatimonas</taxon>
    </lineage>
</organism>
<protein>
    <recommendedName>
        <fullName evidence="4">Helix-hairpin-helix domain-containing protein</fullName>
    </recommendedName>
</protein>
<evidence type="ECO:0000313" key="3">
    <source>
        <dbReference type="Proteomes" id="UP000264071"/>
    </source>
</evidence>
<evidence type="ECO:0000313" key="2">
    <source>
        <dbReference type="EMBL" id="HCT57465.1"/>
    </source>
</evidence>
<dbReference type="Gene3D" id="1.10.150.320">
    <property type="entry name" value="Photosystem II 12 kDa extrinsic protein"/>
    <property type="match status" value="1"/>
</dbReference>
<dbReference type="SUPFAM" id="SSF81585">
    <property type="entry name" value="PsbU/PolX domain-like"/>
    <property type="match status" value="1"/>
</dbReference>
<gene>
    <name evidence="2" type="ORF">DGD08_09715</name>
</gene>
<dbReference type="EMBL" id="DPIY01000009">
    <property type="protein sequence ID" value="HCT57465.1"/>
    <property type="molecule type" value="Genomic_DNA"/>
</dbReference>
<proteinExistence type="predicted"/>
<comment type="caution">
    <text evidence="2">The sequence shown here is derived from an EMBL/GenBank/DDBJ whole genome shotgun (WGS) entry which is preliminary data.</text>
</comment>
<keyword evidence="1" id="KW-0732">Signal</keyword>
<dbReference type="AlphaFoldDB" id="A0A3D4V8P3"/>
<sequence>MLRLLAVTAAAVATVFVSLPSADAQAAAKAASPTPGGKAAAAASAAGASAAIAPKATVPIDINRASAAELETVPGIGKAYAARIIAARPYANKAQLVQKGILTQGLYDKIKDRLIAKQ</sequence>
<accession>A0A3D4V8P3</accession>